<protein>
    <recommendedName>
        <fullName evidence="4">4930578I06Rik protein</fullName>
    </recommendedName>
</protein>
<organism evidence="2 3">
    <name type="scientific">Daubentonia madagascariensis</name>
    <name type="common">Aye-aye</name>
    <name type="synonym">Sciurus madagascariensis</name>
    <dbReference type="NCBI Taxonomy" id="31869"/>
    <lineage>
        <taxon>Eukaryota</taxon>
        <taxon>Metazoa</taxon>
        <taxon>Chordata</taxon>
        <taxon>Craniata</taxon>
        <taxon>Vertebrata</taxon>
        <taxon>Euteleostomi</taxon>
        <taxon>Mammalia</taxon>
        <taxon>Eutheria</taxon>
        <taxon>Euarchontoglires</taxon>
        <taxon>Primates</taxon>
        <taxon>Strepsirrhini</taxon>
        <taxon>Chiromyiformes</taxon>
        <taxon>Daubentoniidae</taxon>
        <taxon>Daubentonia</taxon>
    </lineage>
</organism>
<dbReference type="PANTHER" id="PTHR28457">
    <property type="entry name" value="COILED-COIL DOMAIN-CONTAINING PROTEIN 189"/>
    <property type="match status" value="1"/>
</dbReference>
<accession>A0ABD2D4T6</accession>
<dbReference type="EMBL" id="JBFSEQ010000014">
    <property type="protein sequence ID" value="KAL2761626.1"/>
    <property type="molecule type" value="Genomic_DNA"/>
</dbReference>
<evidence type="ECO:0000313" key="2">
    <source>
        <dbReference type="EMBL" id="KAL2761626.1"/>
    </source>
</evidence>
<dbReference type="Pfam" id="PF14769">
    <property type="entry name" value="CLAMP"/>
    <property type="match status" value="1"/>
</dbReference>
<evidence type="ECO:0008006" key="4">
    <source>
        <dbReference type="Google" id="ProtNLM"/>
    </source>
</evidence>
<evidence type="ECO:0000313" key="3">
    <source>
        <dbReference type="Proteomes" id="UP001610411"/>
    </source>
</evidence>
<feature type="compositionally biased region" description="Basic residues" evidence="1">
    <location>
        <begin position="266"/>
        <end position="277"/>
    </location>
</feature>
<dbReference type="InterPro" id="IPR032727">
    <property type="entry name" value="CLAMP"/>
</dbReference>
<dbReference type="Proteomes" id="UP001610411">
    <property type="component" value="Unassembled WGS sequence"/>
</dbReference>
<comment type="caution">
    <text evidence="2">The sequence shown here is derived from an EMBL/GenBank/DDBJ whole genome shotgun (WGS) entry which is preliminary data.</text>
</comment>
<feature type="region of interest" description="Disordered" evidence="1">
    <location>
        <begin position="245"/>
        <end position="277"/>
    </location>
</feature>
<sequence length="277" mass="32133">KPKGREHLRRLLHWEEFDELRDSRRSILLDALYDSIIFAVGKGFPWVEVAQVVKFTEELLRETKGCSITEAVTILANKLRDYQRQFNTTHLLALCDYFHNTFIRHYKLYQYVLGQDQDVNLTVTHLEVYAPPQPLPLAKGMDRDVWRHEQQVAELGMAEVQKRTNMLLLKETLRLEQEHMLQEAFQDVPATPSRVLERQDLEKLISKAIHIQIECLKELLQCEIQITFDILDLKLQKTTLNLNAPSPFPPSIAGQPGQDESLKPQKANKGKKTKAKK</sequence>
<dbReference type="AlphaFoldDB" id="A0ABD2D4T6"/>
<dbReference type="PANTHER" id="PTHR28457:SF2">
    <property type="entry name" value="SIMILAR TO 4930578I06RIK PROTEIN"/>
    <property type="match status" value="1"/>
</dbReference>
<reference evidence="2 3" key="1">
    <citation type="journal article" date="2024" name="G3 (Bethesda)">
        <title>A hybrid genome assembly of the endangered aye-aye (Daubentonia madagascariensis).</title>
        <authorList>
            <person name="Versoza C.J."/>
            <person name="Pfeifer S.P."/>
        </authorList>
    </citation>
    <scope>NUCLEOTIDE SEQUENCE [LARGE SCALE GENOMIC DNA]</scope>
    <source>
        <strain evidence="2">6821</strain>
    </source>
</reference>
<feature type="non-terminal residue" evidence="2">
    <location>
        <position position="1"/>
    </location>
</feature>
<proteinExistence type="predicted"/>
<keyword evidence="3" id="KW-1185">Reference proteome</keyword>
<gene>
    <name evidence="2" type="ORF">WCI35_031874</name>
</gene>
<name>A0ABD2D4T6_DAUMA</name>
<evidence type="ECO:0000256" key="1">
    <source>
        <dbReference type="SAM" id="MobiDB-lite"/>
    </source>
</evidence>